<dbReference type="CDD" id="cd00077">
    <property type="entry name" value="HDc"/>
    <property type="match status" value="1"/>
</dbReference>
<dbReference type="InterPro" id="IPR052194">
    <property type="entry name" value="MESH1"/>
</dbReference>
<proteinExistence type="inferred from homology"/>
<comment type="similarity">
    <text evidence="7">Belongs to the MESH1 family.</text>
</comment>
<gene>
    <name evidence="13" type="ORF">BTMF_LOCUS8833</name>
</gene>
<evidence type="ECO:0000256" key="6">
    <source>
        <dbReference type="ARBA" id="ARBA00037781"/>
    </source>
</evidence>
<comment type="function">
    <text evidence="6">ppGpp hydrolyzing enzyme involved in starvation response.</text>
</comment>
<comment type="catalytic activity">
    <reaction evidence="11">
        <text>guanosine 3',5'-bis(diphosphate) + H2O = GDP + diphosphate + H(+)</text>
        <dbReference type="Rhea" id="RHEA:14253"/>
        <dbReference type="ChEBI" id="CHEBI:15377"/>
        <dbReference type="ChEBI" id="CHEBI:15378"/>
        <dbReference type="ChEBI" id="CHEBI:33019"/>
        <dbReference type="ChEBI" id="CHEBI:58189"/>
        <dbReference type="ChEBI" id="CHEBI:77828"/>
        <dbReference type="EC" id="3.1.7.2"/>
    </reaction>
</comment>
<evidence type="ECO:0000256" key="7">
    <source>
        <dbReference type="ARBA" id="ARBA00038354"/>
    </source>
</evidence>
<evidence type="ECO:0000256" key="3">
    <source>
        <dbReference type="ARBA" id="ARBA00022801"/>
    </source>
</evidence>
<dbReference type="STRING" id="42155.A0A0R3QSU7"/>
<evidence type="ECO:0000256" key="8">
    <source>
        <dbReference type="ARBA" id="ARBA00040793"/>
    </source>
</evidence>
<dbReference type="GO" id="GO:0046872">
    <property type="term" value="F:metal ion binding"/>
    <property type="evidence" value="ECO:0007669"/>
    <property type="project" value="UniProtKB-KW"/>
</dbReference>
<evidence type="ECO:0000259" key="12">
    <source>
        <dbReference type="SMART" id="SM00471"/>
    </source>
</evidence>
<name>A0A0R3QSU7_9BILA</name>
<sequence length="194" mass="21711">MDVCIVVKACNFAAERHRLQRRKDALQTPYINHPIGVANILSSEVGVTDSATIAAALLHDTVEDTSTTFQEISSLFGEEISQIVQECTDDKSLPASVRKQLQIENAAKHSHKAKLIHLADKLYNLRDLERETPVGWSTQRVKEYFIWSKAIASELKGTNEALEVALDDVINRLLLSRSSRDLLEGVFLVVIWSL</sequence>
<evidence type="ECO:0000256" key="9">
    <source>
        <dbReference type="ARBA" id="ARBA00041464"/>
    </source>
</evidence>
<keyword evidence="14" id="KW-1185">Reference proteome</keyword>
<dbReference type="SMART" id="SM00471">
    <property type="entry name" value="HDc"/>
    <property type="match status" value="1"/>
</dbReference>
<evidence type="ECO:0000313" key="15">
    <source>
        <dbReference type="WBParaSite" id="BTMF_0001079901-mRNA-1"/>
    </source>
</evidence>
<dbReference type="GO" id="GO:0008893">
    <property type="term" value="F:guanosine-3',5'-bis(diphosphate) 3'-diphosphatase activity"/>
    <property type="evidence" value="ECO:0007669"/>
    <property type="project" value="UniProtKB-EC"/>
</dbReference>
<keyword evidence="3" id="KW-0378">Hydrolase</keyword>
<evidence type="ECO:0000256" key="11">
    <source>
        <dbReference type="ARBA" id="ARBA00047968"/>
    </source>
</evidence>
<reference evidence="13 14" key="2">
    <citation type="submission" date="2018-11" db="EMBL/GenBank/DDBJ databases">
        <authorList>
            <consortium name="Pathogen Informatics"/>
        </authorList>
    </citation>
    <scope>NUCLEOTIDE SEQUENCE [LARGE SCALE GENOMIC DNA]</scope>
</reference>
<dbReference type="FunFam" id="1.10.3210.10:FF:000012">
    <property type="entry name" value="HD domain containing 3"/>
    <property type="match status" value="1"/>
</dbReference>
<evidence type="ECO:0000256" key="4">
    <source>
        <dbReference type="ARBA" id="ARBA00023211"/>
    </source>
</evidence>
<feature type="domain" description="HD/PDEase" evidence="12">
    <location>
        <begin position="26"/>
        <end position="134"/>
    </location>
</feature>
<dbReference type="InterPro" id="IPR003607">
    <property type="entry name" value="HD/PDEase_dom"/>
</dbReference>
<keyword evidence="2" id="KW-0479">Metal-binding</keyword>
<accession>A0A0R3QSU7</accession>
<keyword evidence="4" id="KW-0464">Manganese</keyword>
<evidence type="ECO:0000256" key="1">
    <source>
        <dbReference type="ARBA" id="ARBA00001936"/>
    </source>
</evidence>
<dbReference type="PANTHER" id="PTHR46246:SF1">
    <property type="entry name" value="GUANOSINE-3',5'-BIS(DIPHOSPHATE) 3'-PYROPHOSPHOHYDROLASE MESH1"/>
    <property type="match status" value="1"/>
</dbReference>
<evidence type="ECO:0000313" key="13">
    <source>
        <dbReference type="EMBL" id="VDO29598.1"/>
    </source>
</evidence>
<protein>
    <recommendedName>
        <fullName evidence="8">Guanosine-3',5'-bis(diphosphate) 3'-pyrophosphohydrolase MESH1</fullName>
        <ecNumber evidence="5">3.1.7.2</ecNumber>
    </recommendedName>
    <alternativeName>
        <fullName evidence="9">Metazoan SpoT homolog 1</fullName>
    </alternativeName>
    <alternativeName>
        <fullName evidence="10">Penta-phosphate guanosine-3'-pyrophosphohydrolase</fullName>
    </alternativeName>
</protein>
<comment type="cofactor">
    <cofactor evidence="1">
        <name>Mn(2+)</name>
        <dbReference type="ChEBI" id="CHEBI:29035"/>
    </cofactor>
</comment>
<evidence type="ECO:0000256" key="5">
    <source>
        <dbReference type="ARBA" id="ARBA00024387"/>
    </source>
</evidence>
<dbReference type="WBParaSite" id="BTMF_0001079901-mRNA-1">
    <property type="protein sequence ID" value="BTMF_0001079901-mRNA-1"/>
    <property type="gene ID" value="BTMF_0001079901"/>
</dbReference>
<dbReference type="Proteomes" id="UP000280834">
    <property type="component" value="Unassembled WGS sequence"/>
</dbReference>
<evidence type="ECO:0000313" key="14">
    <source>
        <dbReference type="Proteomes" id="UP000280834"/>
    </source>
</evidence>
<dbReference type="SUPFAM" id="SSF109604">
    <property type="entry name" value="HD-domain/PDEase-like"/>
    <property type="match status" value="1"/>
</dbReference>
<dbReference type="Gene3D" id="1.10.3210.10">
    <property type="entry name" value="Hypothetical protein af1432"/>
    <property type="match status" value="1"/>
</dbReference>
<organism evidence="15">
    <name type="scientific">Brugia timori</name>
    <dbReference type="NCBI Taxonomy" id="42155"/>
    <lineage>
        <taxon>Eukaryota</taxon>
        <taxon>Metazoa</taxon>
        <taxon>Ecdysozoa</taxon>
        <taxon>Nematoda</taxon>
        <taxon>Chromadorea</taxon>
        <taxon>Rhabditida</taxon>
        <taxon>Spirurina</taxon>
        <taxon>Spiruromorpha</taxon>
        <taxon>Filarioidea</taxon>
        <taxon>Onchocercidae</taxon>
        <taxon>Brugia</taxon>
    </lineage>
</organism>
<evidence type="ECO:0000256" key="10">
    <source>
        <dbReference type="ARBA" id="ARBA00041770"/>
    </source>
</evidence>
<reference evidence="15" key="1">
    <citation type="submission" date="2017-02" db="UniProtKB">
        <authorList>
            <consortium name="WormBaseParasite"/>
        </authorList>
    </citation>
    <scope>IDENTIFICATION</scope>
</reference>
<dbReference type="AlphaFoldDB" id="A0A0R3QSU7"/>
<evidence type="ECO:0000256" key="2">
    <source>
        <dbReference type="ARBA" id="ARBA00022723"/>
    </source>
</evidence>
<dbReference type="PANTHER" id="PTHR46246">
    <property type="entry name" value="GUANOSINE-3',5'-BIS(DIPHOSPHATE) 3'-PYROPHOSPHOHYDROLASE MESH1"/>
    <property type="match status" value="1"/>
</dbReference>
<dbReference type="Pfam" id="PF13328">
    <property type="entry name" value="HD_4"/>
    <property type="match status" value="1"/>
</dbReference>
<dbReference type="EC" id="3.1.7.2" evidence="5"/>
<dbReference type="EMBL" id="UZAG01016617">
    <property type="protein sequence ID" value="VDO29598.1"/>
    <property type="molecule type" value="Genomic_DNA"/>
</dbReference>